<comment type="caution">
    <text evidence="9">The sequence shown here is derived from an EMBL/GenBank/DDBJ whole genome shotgun (WGS) entry which is preliminary data.</text>
</comment>
<reference evidence="9 10" key="1">
    <citation type="journal article" date="2012" name="Genome Biol.">
        <title>Genome and low-iron response of an oceanic diatom adapted to chronic iron limitation.</title>
        <authorList>
            <person name="Lommer M."/>
            <person name="Specht M."/>
            <person name="Roy A.S."/>
            <person name="Kraemer L."/>
            <person name="Andreson R."/>
            <person name="Gutowska M.A."/>
            <person name="Wolf J."/>
            <person name="Bergner S.V."/>
            <person name="Schilhabel M.B."/>
            <person name="Klostermeier U.C."/>
            <person name="Beiko R.G."/>
            <person name="Rosenstiel P."/>
            <person name="Hippler M."/>
            <person name="Laroche J."/>
        </authorList>
    </citation>
    <scope>NUCLEOTIDE SEQUENCE [LARGE SCALE GENOMIC DNA]</scope>
    <source>
        <strain evidence="9 10">CCMP1005</strain>
    </source>
</reference>
<dbReference type="NCBIfam" id="TIGR02937">
    <property type="entry name" value="sigma70-ECF"/>
    <property type="match status" value="1"/>
</dbReference>
<sequence length="657" mass="74259">MDQADHRSESPRNATRLDRMAGSRRRKRVAIASAVLASASSASLCNAFKPTSAPLACYATSSRPLYFEDSPKRGKRRSLAKKEGLEMVSFLEAPITTATEPPDRRRVKQTRVRRTSRVRTTRKVDLQPSYNDFYGFNVPTRSDLRSEDLAELPRTSAALSTRNAERTPPDIDSEILYENFLGAPAASHASNSVLDGYAPSKVNEVSSTAKTRAKDTHTEKKSGKRVTRIDSEKSLTITQSVENSTGAIDKTSKGPKKRSGKSSTMPGFSQDEELDDYITRVNLSRVPASRTLSRIVRSKSAKMKRRQTNSEMLYKNSAAVPDSLMEYAHEIHAIERVTPKQERELGTKTQEAMRLQKLHDELKIKYGRRPTDDEWCAAAGKINVFALKEAMQVGLEAKNQLVASNLRMVQRVVNMYIRNGLGSEYNAADLLQDGTVALIRAAEKFEPDRGFRFSTYAMYWIRSAVKRSQTGQSRIISIPIRIHETHKRVQKNESKLRKELGRSPTNEELAEACDISVLQLNKCRKAMSQATFSLDAEIQNSQKPNVAKMRKDTMYDIVSEKMDETEYDKSQRLLMKEHLITALKKYLSPHEVDLLMLRYGLMDDRALPRGMSGPLTIAELSKLVGLKPDKVRRIIINSQKQLKHLMKDWQCYDQFAV</sequence>
<dbReference type="EMBL" id="AGNL01009864">
    <property type="protein sequence ID" value="EJK69584.1"/>
    <property type="molecule type" value="Genomic_DNA"/>
</dbReference>
<dbReference type="PRINTS" id="PR00046">
    <property type="entry name" value="SIGMA70FCT"/>
</dbReference>
<feature type="compositionally biased region" description="Basic and acidic residues" evidence="6">
    <location>
        <begin position="212"/>
        <end position="233"/>
    </location>
</feature>
<dbReference type="SUPFAM" id="SSF88946">
    <property type="entry name" value="Sigma2 domain of RNA polymerase sigma factors"/>
    <property type="match status" value="1"/>
</dbReference>
<dbReference type="GO" id="GO:0003677">
    <property type="term" value="F:DNA binding"/>
    <property type="evidence" value="ECO:0007669"/>
    <property type="project" value="UniProtKB-KW"/>
</dbReference>
<feature type="region of interest" description="Disordered" evidence="6">
    <location>
        <begin position="204"/>
        <end position="271"/>
    </location>
</feature>
<feature type="compositionally biased region" description="Polar residues" evidence="6">
    <location>
        <begin position="234"/>
        <end position="246"/>
    </location>
</feature>
<dbReference type="AlphaFoldDB" id="K0SXB1"/>
<evidence type="ECO:0000259" key="8">
    <source>
        <dbReference type="Pfam" id="PF04542"/>
    </source>
</evidence>
<dbReference type="Gene3D" id="1.20.120.1810">
    <property type="match status" value="1"/>
</dbReference>
<dbReference type="InterPro" id="IPR007624">
    <property type="entry name" value="RNA_pol_sigma70_r3"/>
</dbReference>
<dbReference type="PANTHER" id="PTHR30603:SF47">
    <property type="entry name" value="RNA POLYMERASE SIGMA FACTOR SIGD, CHLOROPLASTIC"/>
    <property type="match status" value="1"/>
</dbReference>
<dbReference type="eggNOG" id="ENOG502SJXU">
    <property type="taxonomic scope" value="Eukaryota"/>
</dbReference>
<dbReference type="InterPro" id="IPR013324">
    <property type="entry name" value="RNA_pol_sigma_r3/r4-like"/>
</dbReference>
<evidence type="ECO:0000256" key="1">
    <source>
        <dbReference type="ARBA" id="ARBA00007788"/>
    </source>
</evidence>
<accession>K0SXB1</accession>
<evidence type="ECO:0000256" key="5">
    <source>
        <dbReference type="ARBA" id="ARBA00023163"/>
    </source>
</evidence>
<dbReference type="InterPro" id="IPR014284">
    <property type="entry name" value="RNA_pol_sigma-70_dom"/>
</dbReference>
<evidence type="ECO:0000256" key="6">
    <source>
        <dbReference type="SAM" id="MobiDB-lite"/>
    </source>
</evidence>
<feature type="domain" description="RNA polymerase sigma-70 region 3" evidence="7">
    <location>
        <begin position="485"/>
        <end position="542"/>
    </location>
</feature>
<keyword evidence="2" id="KW-0805">Transcription regulation</keyword>
<dbReference type="InterPro" id="IPR013325">
    <property type="entry name" value="RNA_pol_sigma_r2"/>
</dbReference>
<dbReference type="Pfam" id="PF04539">
    <property type="entry name" value="Sigma70_r3"/>
    <property type="match status" value="1"/>
</dbReference>
<dbReference type="PANTHER" id="PTHR30603">
    <property type="entry name" value="RNA POLYMERASE SIGMA FACTOR RPO"/>
    <property type="match status" value="1"/>
</dbReference>
<protein>
    <recommendedName>
        <fullName evidence="11">RNA polymerase sigma-70 domain-containing protein</fullName>
    </recommendedName>
</protein>
<evidence type="ECO:0000313" key="10">
    <source>
        <dbReference type="Proteomes" id="UP000266841"/>
    </source>
</evidence>
<evidence type="ECO:0000256" key="3">
    <source>
        <dbReference type="ARBA" id="ARBA00023082"/>
    </source>
</evidence>
<dbReference type="Gene3D" id="1.10.10.10">
    <property type="entry name" value="Winged helix-like DNA-binding domain superfamily/Winged helix DNA-binding domain"/>
    <property type="match status" value="2"/>
</dbReference>
<dbReference type="InterPro" id="IPR007627">
    <property type="entry name" value="RNA_pol_sigma70_r2"/>
</dbReference>
<dbReference type="InterPro" id="IPR050239">
    <property type="entry name" value="Sigma-70_RNA_pol_init_factors"/>
</dbReference>
<evidence type="ECO:0000256" key="4">
    <source>
        <dbReference type="ARBA" id="ARBA00023125"/>
    </source>
</evidence>
<dbReference type="GO" id="GO:0016987">
    <property type="term" value="F:sigma factor activity"/>
    <property type="evidence" value="ECO:0007669"/>
    <property type="project" value="UniProtKB-KW"/>
</dbReference>
<name>K0SXB1_THAOC</name>
<dbReference type="InterPro" id="IPR000943">
    <property type="entry name" value="RNA_pol_sigma70"/>
</dbReference>
<dbReference type="OrthoDB" id="206108at2759"/>
<keyword evidence="4" id="KW-0238">DNA-binding</keyword>
<dbReference type="SUPFAM" id="SSF88659">
    <property type="entry name" value="Sigma3 and sigma4 domains of RNA polymerase sigma factors"/>
    <property type="match status" value="2"/>
</dbReference>
<evidence type="ECO:0000256" key="2">
    <source>
        <dbReference type="ARBA" id="ARBA00023015"/>
    </source>
</evidence>
<dbReference type="GO" id="GO:0006352">
    <property type="term" value="P:DNA-templated transcription initiation"/>
    <property type="evidence" value="ECO:0007669"/>
    <property type="project" value="InterPro"/>
</dbReference>
<evidence type="ECO:0000313" key="9">
    <source>
        <dbReference type="EMBL" id="EJK69584.1"/>
    </source>
</evidence>
<evidence type="ECO:0000259" key="7">
    <source>
        <dbReference type="Pfam" id="PF04539"/>
    </source>
</evidence>
<dbReference type="InterPro" id="IPR036388">
    <property type="entry name" value="WH-like_DNA-bd_sf"/>
</dbReference>
<keyword evidence="10" id="KW-1185">Reference proteome</keyword>
<feature type="region of interest" description="Disordered" evidence="6">
    <location>
        <begin position="1"/>
        <end position="25"/>
    </location>
</feature>
<organism evidence="9 10">
    <name type="scientific">Thalassiosira oceanica</name>
    <name type="common">Marine diatom</name>
    <dbReference type="NCBI Taxonomy" id="159749"/>
    <lineage>
        <taxon>Eukaryota</taxon>
        <taxon>Sar</taxon>
        <taxon>Stramenopiles</taxon>
        <taxon>Ochrophyta</taxon>
        <taxon>Bacillariophyta</taxon>
        <taxon>Coscinodiscophyceae</taxon>
        <taxon>Thalassiosirophycidae</taxon>
        <taxon>Thalassiosirales</taxon>
        <taxon>Thalassiosiraceae</taxon>
        <taxon>Thalassiosira</taxon>
    </lineage>
</organism>
<dbReference type="Pfam" id="PF04542">
    <property type="entry name" value="Sigma70_r2"/>
    <property type="match status" value="1"/>
</dbReference>
<evidence type="ECO:0008006" key="11">
    <source>
        <dbReference type="Google" id="ProtNLM"/>
    </source>
</evidence>
<proteinExistence type="inferred from homology"/>
<dbReference type="Proteomes" id="UP000266841">
    <property type="component" value="Unassembled WGS sequence"/>
</dbReference>
<gene>
    <name evidence="9" type="ORF">THAOC_09141</name>
</gene>
<comment type="similarity">
    <text evidence="1">Belongs to the sigma-70 factor family.</text>
</comment>
<feature type="domain" description="RNA polymerase sigma-70 region 2" evidence="8">
    <location>
        <begin position="401"/>
        <end position="474"/>
    </location>
</feature>
<keyword evidence="3" id="KW-0731">Sigma factor</keyword>
<keyword evidence="5" id="KW-0804">Transcription</keyword>
<feature type="compositionally biased region" description="Basic and acidic residues" evidence="6">
    <location>
        <begin position="1"/>
        <end position="21"/>
    </location>
</feature>